<evidence type="ECO:0000256" key="7">
    <source>
        <dbReference type="ARBA" id="ARBA00022729"/>
    </source>
</evidence>
<dbReference type="Gene3D" id="3.30.200.20">
    <property type="entry name" value="Phosphorylase Kinase, domain 1"/>
    <property type="match status" value="2"/>
</dbReference>
<evidence type="ECO:0000256" key="9">
    <source>
        <dbReference type="ARBA" id="ARBA00022777"/>
    </source>
</evidence>
<dbReference type="SMART" id="SM00108">
    <property type="entry name" value="B_lectin"/>
    <property type="match status" value="1"/>
</dbReference>
<dbReference type="SMART" id="SM00220">
    <property type="entry name" value="S_TKc"/>
    <property type="match status" value="2"/>
</dbReference>
<keyword evidence="9" id="KW-0418">Kinase</keyword>
<keyword evidence="11 20" id="KW-1133">Transmembrane helix</keyword>
<dbReference type="Proteomes" id="UP001428341">
    <property type="component" value="Unassembled WGS sequence"/>
</dbReference>
<dbReference type="SUPFAM" id="SSF56112">
    <property type="entry name" value="Protein kinase-like (PK-like)"/>
    <property type="match status" value="2"/>
</dbReference>
<dbReference type="InterPro" id="IPR056281">
    <property type="entry name" value="MIT_ATG1a/b/c"/>
</dbReference>
<dbReference type="Pfam" id="PF24497">
    <property type="entry name" value="MIT_ATG1"/>
    <property type="match status" value="2"/>
</dbReference>
<dbReference type="InterPro" id="IPR008271">
    <property type="entry name" value="Ser/Thr_kinase_AS"/>
</dbReference>
<feature type="binding site" evidence="18">
    <location>
        <position position="1188"/>
    </location>
    <ligand>
        <name>ATP</name>
        <dbReference type="ChEBI" id="CHEBI:30616"/>
    </ligand>
</feature>
<dbReference type="SUPFAM" id="SSF51110">
    <property type="entry name" value="alpha-D-mannose-specific plant lectins"/>
    <property type="match status" value="1"/>
</dbReference>
<keyword evidence="6 20" id="KW-0812">Transmembrane</keyword>
<dbReference type="GO" id="GO:0005524">
    <property type="term" value="F:ATP binding"/>
    <property type="evidence" value="ECO:0007669"/>
    <property type="project" value="UniProtKB-UniRule"/>
</dbReference>
<feature type="compositionally biased region" description="Low complexity" evidence="19">
    <location>
        <begin position="394"/>
        <end position="409"/>
    </location>
</feature>
<keyword evidence="12 20" id="KW-0472">Membrane</keyword>
<keyword evidence="25" id="KW-1185">Reference proteome</keyword>
<dbReference type="Pfam" id="PF01453">
    <property type="entry name" value="B_lectin"/>
    <property type="match status" value="1"/>
</dbReference>
<dbReference type="Gene3D" id="2.90.10.10">
    <property type="entry name" value="Bulb-type lectin domain"/>
    <property type="match status" value="1"/>
</dbReference>
<dbReference type="PROSITE" id="PS50948">
    <property type="entry name" value="PAN"/>
    <property type="match status" value="1"/>
</dbReference>
<evidence type="ECO:0000256" key="6">
    <source>
        <dbReference type="ARBA" id="ARBA00022692"/>
    </source>
</evidence>
<dbReference type="InterPro" id="IPR001480">
    <property type="entry name" value="Bulb-type_lectin_dom"/>
</dbReference>
<comment type="catalytic activity">
    <reaction evidence="16">
        <text>L-threonyl-[protein] + ATP = O-phospho-L-threonyl-[protein] + ADP + H(+)</text>
        <dbReference type="Rhea" id="RHEA:46608"/>
        <dbReference type="Rhea" id="RHEA-COMP:11060"/>
        <dbReference type="Rhea" id="RHEA-COMP:11605"/>
        <dbReference type="ChEBI" id="CHEBI:15378"/>
        <dbReference type="ChEBI" id="CHEBI:30013"/>
        <dbReference type="ChEBI" id="CHEBI:30616"/>
        <dbReference type="ChEBI" id="CHEBI:61977"/>
        <dbReference type="ChEBI" id="CHEBI:456216"/>
        <dbReference type="EC" id="2.7.11.1"/>
    </reaction>
</comment>
<dbReference type="PROSITE" id="PS00107">
    <property type="entry name" value="PROTEIN_KINASE_ATP"/>
    <property type="match status" value="2"/>
</dbReference>
<feature type="domain" description="Apple" evidence="23">
    <location>
        <begin position="979"/>
        <end position="1060"/>
    </location>
</feature>
<feature type="domain" description="Protein kinase" evidence="21">
    <location>
        <begin position="14"/>
        <end position="245"/>
    </location>
</feature>
<feature type="domain" description="Bulb-type lectin" evidence="22">
    <location>
        <begin position="668"/>
        <end position="796"/>
    </location>
</feature>
<evidence type="ECO:0000256" key="2">
    <source>
        <dbReference type="ARBA" id="ARBA00012513"/>
    </source>
</evidence>
<evidence type="ECO:0000256" key="18">
    <source>
        <dbReference type="PROSITE-ProRule" id="PRU10141"/>
    </source>
</evidence>
<keyword evidence="7" id="KW-0732">Signal</keyword>
<dbReference type="Pfam" id="PF00069">
    <property type="entry name" value="Pkinase"/>
    <property type="match status" value="2"/>
</dbReference>
<dbReference type="InterPro" id="IPR003609">
    <property type="entry name" value="Pan_app"/>
</dbReference>
<evidence type="ECO:0000256" key="8">
    <source>
        <dbReference type="ARBA" id="ARBA00022741"/>
    </source>
</evidence>
<feature type="region of interest" description="Disordered" evidence="19">
    <location>
        <begin position="289"/>
        <end position="308"/>
    </location>
</feature>
<evidence type="ECO:0000259" key="22">
    <source>
        <dbReference type="PROSITE" id="PS50927"/>
    </source>
</evidence>
<dbReference type="InterPro" id="IPR000719">
    <property type="entry name" value="Prot_kinase_dom"/>
</dbReference>
<evidence type="ECO:0000256" key="14">
    <source>
        <dbReference type="ARBA" id="ARBA00023170"/>
    </source>
</evidence>
<feature type="region of interest" description="Disordered" evidence="19">
    <location>
        <begin position="569"/>
        <end position="603"/>
    </location>
</feature>
<dbReference type="GO" id="GO:0048544">
    <property type="term" value="P:recognition of pollen"/>
    <property type="evidence" value="ECO:0007669"/>
    <property type="project" value="InterPro"/>
</dbReference>
<dbReference type="Pfam" id="PF00954">
    <property type="entry name" value="S_locus_glycop"/>
    <property type="match status" value="1"/>
</dbReference>
<dbReference type="CDD" id="cd00028">
    <property type="entry name" value="B_lectin"/>
    <property type="match status" value="1"/>
</dbReference>
<feature type="domain" description="Protein kinase" evidence="21">
    <location>
        <begin position="1160"/>
        <end position="1451"/>
    </location>
</feature>
<evidence type="ECO:0000313" key="25">
    <source>
        <dbReference type="Proteomes" id="UP001428341"/>
    </source>
</evidence>
<evidence type="ECO:0000256" key="11">
    <source>
        <dbReference type="ARBA" id="ARBA00022989"/>
    </source>
</evidence>
<accession>A0AAP0QLT4</accession>
<evidence type="ECO:0000256" key="20">
    <source>
        <dbReference type="SAM" id="Phobius"/>
    </source>
</evidence>
<evidence type="ECO:0000256" key="19">
    <source>
        <dbReference type="SAM" id="MobiDB-lite"/>
    </source>
</evidence>
<dbReference type="Pfam" id="PF00024">
    <property type="entry name" value="PAN_1"/>
    <property type="match status" value="1"/>
</dbReference>
<evidence type="ECO:0000259" key="21">
    <source>
        <dbReference type="PROSITE" id="PS50011"/>
    </source>
</evidence>
<evidence type="ECO:0000256" key="15">
    <source>
        <dbReference type="ARBA" id="ARBA00023180"/>
    </source>
</evidence>
<dbReference type="PROSITE" id="PS00108">
    <property type="entry name" value="PROTEIN_KINASE_ST"/>
    <property type="match status" value="2"/>
</dbReference>
<dbReference type="EC" id="2.7.11.1" evidence="2"/>
<dbReference type="InterPro" id="IPR036426">
    <property type="entry name" value="Bulb-type_lectin_dom_sf"/>
</dbReference>
<feature type="transmembrane region" description="Helical" evidence="20">
    <location>
        <begin position="1103"/>
        <end position="1126"/>
    </location>
</feature>
<dbReference type="InterPro" id="IPR011009">
    <property type="entry name" value="Kinase-like_dom_sf"/>
</dbReference>
<reference evidence="24 25" key="1">
    <citation type="submission" date="2024-05" db="EMBL/GenBank/DDBJ databases">
        <title>Haplotype-resolved chromosome-level genome assembly of Huyou (Citrus changshanensis).</title>
        <authorList>
            <person name="Miao C."/>
            <person name="Chen W."/>
            <person name="Wu Y."/>
            <person name="Wang L."/>
            <person name="Zhao S."/>
            <person name="Grierson D."/>
            <person name="Xu C."/>
            <person name="Chen K."/>
        </authorList>
    </citation>
    <scope>NUCLEOTIDE SEQUENCE [LARGE SCALE GENOMIC DNA]</scope>
    <source>
        <strain evidence="24">01-14</strain>
        <tissue evidence="24">Leaf</tissue>
    </source>
</reference>
<evidence type="ECO:0000256" key="12">
    <source>
        <dbReference type="ARBA" id="ARBA00023136"/>
    </source>
</evidence>
<keyword evidence="10 18" id="KW-0067">ATP-binding</keyword>
<keyword evidence="4" id="KW-0245">EGF-like domain</keyword>
<sequence>MSQATGRGRVVGDYLVGRQIGSGSFSVVWHARHRVHGTEVAMKEIATGRLNKKLQESLMSEIFILKRINHPHIIRLHDIIEVPGKLHLILEYCKAAGLQVLRDNNLIHRDLKPQNLLLCTDDDNAALKIADFGFARSLQPRGLAETLCGSPLYMAPEIMQLQKYDAKADLWSVGAILFQLVTGKTPFTGSNQIQLLQNIVKATELHFPPDAKILSADCKDLCQKLLRRNPVERLTFEEFFNHPFLSQTQPDQVFRSRMFSRSADDFPFYESKSVRDVAESSQDDCLPFFLDDDSSGPEGSPSFSKRRSSMKSTYGFSVDAKHGREATSSALNNLDLRYGNKLDNTNLRHDSYKLSDENLNEPPKCLDQRLANTRSKVGDSLDLVDQDYVLVSGPPMDTSSSSTSVSKPTHIPRTSERPLISVPKYTTSSAPVPIIGATNSKISHIGSLESQSSAPGTSLGSTDMGDALEQPSTHCMTRIKSLKRCACAITELVNEKYFVSKGQTIHYSELTEGTGYQCLGISIRCKENSSFCSMTETVQCKHLEGFSIQLVILAIWKQALHICHTQAASAMDGSPSGESTRLRSSRKKHGTPDTEDCPGVNTQGLEDMSSQIEKEFLREVEHAEELAKVIEPDILSGDLKLDWVVVKVSMNPNSPSFLTVLIFLLLCFQTSESQNFLRRGSSLSAEDNSGVLTSPDKTFSCGFYGLGGNAYLFSIWFTHSRDRTVVWTANRDRPVNGQGSRASLRRNGAMVLTDVDDTVIWMTNTTSTGADRAELLDTGNLVLKDRHGKILWQSFDYPTDTLLPNQVFRKSTKLISGVGNGTYASGYFSLYFDNDNVLRLIYDGPEISSVYWPDPDFDVFQNGRTKYNSSRIAVLDDFGSFSSSDELKFSAIDMGFGIKRRLTMDYDGNLRLYSLNKVTGSWMISWQALMQPGKVHGVCGKNGICVYTPEPKCSCPPGYEATEPGDWSKGCKPKFNRTCSSSLTEVKFVGVPNTDFYGFDLNYSQTVSKEACMKLCLDDCRCSGFSYRLTGQGLCFTKSVLFNGFKAPNFPGIIYLKLPVSVEASEPAILNGTNPVCRLSKSQIVIGSASMYDTTAKRVRWGYFYWFALAIGAIEVFVIASGWWLLFRRQDVPSSLEEGYQALSSQFRRFSYAELKKSTKSFKEELGRGGSGAVYKGVLADGRAVAVKRLGDLHQGEEVFWAEVSTIGKIYHMNLVRMWGFCSEGRHRLLIYEYVEKQSLDKHLFSSYFLGWKERFKVALGTAKGLAYLHHECLEWVIHCDVKPENILLDSEFEPKIADFGLAKLSQRGSNSSQFSQIRGTKGYMAPEWASNLPITAKVDVYSYGVVILEMVKGIRLSNWVVEDSEGQEAELKRFVREVKRKILFEEEAWIEEIVDPRLKGNFNTNQAATLIGIGISCVDEDRSKRPTMDSVVQSLLECETESEIHITDDH</sequence>
<evidence type="ECO:0000256" key="5">
    <source>
        <dbReference type="ARBA" id="ARBA00022679"/>
    </source>
</evidence>
<comment type="catalytic activity">
    <reaction evidence="17">
        <text>L-seryl-[protein] + ATP = O-phospho-L-seryl-[protein] + ADP + H(+)</text>
        <dbReference type="Rhea" id="RHEA:17989"/>
        <dbReference type="Rhea" id="RHEA-COMP:9863"/>
        <dbReference type="Rhea" id="RHEA-COMP:11604"/>
        <dbReference type="ChEBI" id="CHEBI:15378"/>
        <dbReference type="ChEBI" id="CHEBI:29999"/>
        <dbReference type="ChEBI" id="CHEBI:30616"/>
        <dbReference type="ChEBI" id="CHEBI:83421"/>
        <dbReference type="ChEBI" id="CHEBI:456216"/>
        <dbReference type="EC" id="2.7.11.1"/>
    </reaction>
</comment>
<evidence type="ECO:0000256" key="1">
    <source>
        <dbReference type="ARBA" id="ARBA00004479"/>
    </source>
</evidence>
<keyword evidence="8 18" id="KW-0547">Nucleotide-binding</keyword>
<evidence type="ECO:0000313" key="24">
    <source>
        <dbReference type="EMBL" id="KAK9193366.1"/>
    </source>
</evidence>
<dbReference type="CDD" id="cd00053">
    <property type="entry name" value="EGF"/>
    <property type="match status" value="1"/>
</dbReference>
<dbReference type="FunFam" id="3.30.200.20:FF:000059">
    <property type="entry name" value="S-receptor-like serine/threonine-protein kinase"/>
    <property type="match status" value="1"/>
</dbReference>
<dbReference type="Gene3D" id="1.10.510.10">
    <property type="entry name" value="Transferase(Phosphotransferase) domain 1"/>
    <property type="match status" value="2"/>
</dbReference>
<keyword evidence="14" id="KW-0675">Receptor</keyword>
<dbReference type="PROSITE" id="PS50011">
    <property type="entry name" value="PROTEIN_KINASE_DOM"/>
    <property type="match status" value="2"/>
</dbReference>
<evidence type="ECO:0000256" key="4">
    <source>
        <dbReference type="ARBA" id="ARBA00022536"/>
    </source>
</evidence>
<name>A0AAP0QLT4_9ROSI</name>
<proteinExistence type="predicted"/>
<comment type="caution">
    <text evidence="24">The sequence shown here is derived from an EMBL/GenBank/DDBJ whole genome shotgun (WGS) entry which is preliminary data.</text>
</comment>
<dbReference type="PANTHER" id="PTHR47974">
    <property type="entry name" value="OS07G0415500 PROTEIN"/>
    <property type="match status" value="1"/>
</dbReference>
<keyword evidence="3" id="KW-0723">Serine/threonine-protein kinase</keyword>
<feature type="binding site" evidence="18">
    <location>
        <position position="43"/>
    </location>
    <ligand>
        <name>ATP</name>
        <dbReference type="ChEBI" id="CHEBI:30616"/>
    </ligand>
</feature>
<dbReference type="GO" id="GO:0016020">
    <property type="term" value="C:membrane"/>
    <property type="evidence" value="ECO:0007669"/>
    <property type="project" value="UniProtKB-SubCell"/>
</dbReference>
<evidence type="ECO:0000256" key="10">
    <source>
        <dbReference type="ARBA" id="ARBA00022840"/>
    </source>
</evidence>
<keyword evidence="13" id="KW-1015">Disulfide bond</keyword>
<feature type="region of interest" description="Disordered" evidence="19">
    <location>
        <begin position="394"/>
        <end position="414"/>
    </location>
</feature>
<keyword evidence="5" id="KW-0808">Transferase</keyword>
<dbReference type="FunFam" id="1.10.510.10:FF:001704">
    <property type="entry name" value="Serine/threonine-protein kinase ATG1c"/>
    <property type="match status" value="1"/>
</dbReference>
<organism evidence="24 25">
    <name type="scientific">Citrus x changshan-huyou</name>
    <dbReference type="NCBI Taxonomy" id="2935761"/>
    <lineage>
        <taxon>Eukaryota</taxon>
        <taxon>Viridiplantae</taxon>
        <taxon>Streptophyta</taxon>
        <taxon>Embryophyta</taxon>
        <taxon>Tracheophyta</taxon>
        <taxon>Spermatophyta</taxon>
        <taxon>Magnoliopsida</taxon>
        <taxon>eudicotyledons</taxon>
        <taxon>Gunneridae</taxon>
        <taxon>Pentapetalae</taxon>
        <taxon>rosids</taxon>
        <taxon>malvids</taxon>
        <taxon>Sapindales</taxon>
        <taxon>Rutaceae</taxon>
        <taxon>Aurantioideae</taxon>
        <taxon>Citrus</taxon>
    </lineage>
</organism>
<protein>
    <recommendedName>
        <fullName evidence="2">non-specific serine/threonine protein kinase</fullName>
        <ecNumber evidence="2">2.7.11.1</ecNumber>
    </recommendedName>
</protein>
<evidence type="ECO:0000256" key="16">
    <source>
        <dbReference type="ARBA" id="ARBA00047899"/>
    </source>
</evidence>
<evidence type="ECO:0000256" key="13">
    <source>
        <dbReference type="ARBA" id="ARBA00023157"/>
    </source>
</evidence>
<dbReference type="CDD" id="cd14009">
    <property type="entry name" value="STKc_ATG1_ULK_like"/>
    <property type="match status" value="1"/>
</dbReference>
<dbReference type="FunFam" id="3.30.200.20:FF:000042">
    <property type="entry name" value="Aurora kinase A"/>
    <property type="match status" value="1"/>
</dbReference>
<evidence type="ECO:0000259" key="23">
    <source>
        <dbReference type="PROSITE" id="PS50948"/>
    </source>
</evidence>
<evidence type="ECO:0000256" key="3">
    <source>
        <dbReference type="ARBA" id="ARBA00022527"/>
    </source>
</evidence>
<dbReference type="FunFam" id="2.90.10.10:FF:000007">
    <property type="entry name" value="Serine/threonine-protein kinase"/>
    <property type="match status" value="1"/>
</dbReference>
<dbReference type="FunFam" id="1.10.510.10:FF:000302">
    <property type="entry name" value="Serine/threonine-protein kinase"/>
    <property type="match status" value="1"/>
</dbReference>
<dbReference type="EMBL" id="JBCGBO010000006">
    <property type="protein sequence ID" value="KAK9193366.1"/>
    <property type="molecule type" value="Genomic_DNA"/>
</dbReference>
<comment type="subcellular location">
    <subcellularLocation>
        <location evidence="1">Membrane</location>
        <topology evidence="1">Single-pass type I membrane protein</topology>
    </subcellularLocation>
</comment>
<gene>
    <name evidence="24" type="ORF">WN944_004063</name>
</gene>
<dbReference type="GO" id="GO:0004674">
    <property type="term" value="F:protein serine/threonine kinase activity"/>
    <property type="evidence" value="ECO:0007669"/>
    <property type="project" value="UniProtKB-KW"/>
</dbReference>
<dbReference type="Gene3D" id="3.50.4.10">
    <property type="entry name" value="Hepatocyte Growth Factor"/>
    <property type="match status" value="1"/>
</dbReference>
<dbReference type="InterPro" id="IPR017441">
    <property type="entry name" value="Protein_kinase_ATP_BS"/>
</dbReference>
<dbReference type="InterPro" id="IPR000858">
    <property type="entry name" value="S_locus_glycoprot_dom"/>
</dbReference>
<dbReference type="CDD" id="cd01098">
    <property type="entry name" value="PAN_AP_plant"/>
    <property type="match status" value="1"/>
</dbReference>
<dbReference type="PANTHER" id="PTHR47974:SF4">
    <property type="entry name" value="RECEPTOR-LIKE SERINE_THREONINE-PROTEIN KINASE"/>
    <property type="match status" value="1"/>
</dbReference>
<evidence type="ECO:0000256" key="17">
    <source>
        <dbReference type="ARBA" id="ARBA00048679"/>
    </source>
</evidence>
<dbReference type="PROSITE" id="PS50927">
    <property type="entry name" value="BULB_LECTIN"/>
    <property type="match status" value="1"/>
</dbReference>
<dbReference type="CDD" id="cd14066">
    <property type="entry name" value="STKc_IRAK"/>
    <property type="match status" value="1"/>
</dbReference>
<keyword evidence="15" id="KW-0325">Glycoprotein</keyword>
<dbReference type="FunFam" id="2.90.10.10:FF:000015">
    <property type="entry name" value="Serine/threonine-protein kinase"/>
    <property type="match status" value="1"/>
</dbReference>